<dbReference type="GO" id="GO:0030891">
    <property type="term" value="C:VCB complex"/>
    <property type="evidence" value="ECO:0007669"/>
    <property type="project" value="TreeGrafter"/>
</dbReference>
<accession>A0AAN7IRK2</accession>
<evidence type="ECO:0000259" key="5">
    <source>
        <dbReference type="PROSITE" id="PS51658"/>
    </source>
</evidence>
<evidence type="ECO:0000256" key="1">
    <source>
        <dbReference type="ARBA" id="ARBA00009095"/>
    </source>
</evidence>
<evidence type="ECO:0000313" key="7">
    <source>
        <dbReference type="Proteomes" id="UP001324115"/>
    </source>
</evidence>
<name>A0AAN7IRK2_QUERU</name>
<comment type="similarity">
    <text evidence="1">Belongs to the bifunctional nuclease family.</text>
</comment>
<feature type="compositionally biased region" description="Low complexity" evidence="4">
    <location>
        <begin position="57"/>
        <end position="67"/>
    </location>
</feature>
<evidence type="ECO:0000256" key="2">
    <source>
        <dbReference type="ARBA" id="ARBA00022722"/>
    </source>
</evidence>
<dbReference type="PANTHER" id="PTHR15160">
    <property type="entry name" value="VON HIPPEL-LINDAU PROTEIN"/>
    <property type="match status" value="1"/>
</dbReference>
<proteinExistence type="inferred from homology"/>
<dbReference type="GO" id="GO:0004518">
    <property type="term" value="F:nuclease activity"/>
    <property type="evidence" value="ECO:0007669"/>
    <property type="project" value="UniProtKB-UniRule"/>
</dbReference>
<dbReference type="Gene3D" id="3.10.690.10">
    <property type="entry name" value="Bifunctional nuclease domain"/>
    <property type="match status" value="1"/>
</dbReference>
<dbReference type="AlphaFoldDB" id="A0AAN7IRK2"/>
<dbReference type="EMBL" id="JAXUIC010000006">
    <property type="protein sequence ID" value="KAK4583808.1"/>
    <property type="molecule type" value="Genomic_DNA"/>
</dbReference>
<feature type="compositionally biased region" description="Low complexity" evidence="4">
    <location>
        <begin position="18"/>
        <end position="34"/>
    </location>
</feature>
<keyword evidence="2" id="KW-0540">Nuclease</keyword>
<organism evidence="6 7">
    <name type="scientific">Quercus rubra</name>
    <name type="common">Northern red oak</name>
    <name type="synonym">Quercus borealis</name>
    <dbReference type="NCBI Taxonomy" id="3512"/>
    <lineage>
        <taxon>Eukaryota</taxon>
        <taxon>Viridiplantae</taxon>
        <taxon>Streptophyta</taxon>
        <taxon>Embryophyta</taxon>
        <taxon>Tracheophyta</taxon>
        <taxon>Spermatophyta</taxon>
        <taxon>Magnoliopsida</taxon>
        <taxon>eudicotyledons</taxon>
        <taxon>Gunneridae</taxon>
        <taxon>Pentapetalae</taxon>
        <taxon>rosids</taxon>
        <taxon>fabids</taxon>
        <taxon>Fagales</taxon>
        <taxon>Fagaceae</taxon>
        <taxon>Quercus</taxon>
    </lineage>
</organism>
<keyword evidence="7" id="KW-1185">Reference proteome</keyword>
<dbReference type="GO" id="GO:0005634">
    <property type="term" value="C:nucleus"/>
    <property type="evidence" value="ECO:0007669"/>
    <property type="project" value="TreeGrafter"/>
</dbReference>
<comment type="caution">
    <text evidence="6">The sequence shown here is derived from an EMBL/GenBank/DDBJ whole genome shotgun (WGS) entry which is preliminary data.</text>
</comment>
<dbReference type="SUPFAM" id="SSF103256">
    <property type="entry name" value="Hypothetical protein TM0160"/>
    <property type="match status" value="1"/>
</dbReference>
<protein>
    <recommendedName>
        <fullName evidence="5">BFN domain-containing protein</fullName>
    </recommendedName>
</protein>
<dbReference type="EMBL" id="JAXUIC010000006">
    <property type="protein sequence ID" value="KAK4583810.1"/>
    <property type="molecule type" value="Genomic_DNA"/>
</dbReference>
<dbReference type="PANTHER" id="PTHR15160:SF1">
    <property type="entry name" value="VON HIPPEL-LINDAU DISEASE TUMOR SUPPRESSOR"/>
    <property type="match status" value="1"/>
</dbReference>
<evidence type="ECO:0000256" key="3">
    <source>
        <dbReference type="ARBA" id="ARBA00025428"/>
    </source>
</evidence>
<evidence type="ECO:0000256" key="4">
    <source>
        <dbReference type="SAM" id="MobiDB-lite"/>
    </source>
</evidence>
<reference evidence="6 7" key="1">
    <citation type="journal article" date="2023" name="G3 (Bethesda)">
        <title>A haplotype-resolved chromosome-scale genome for Quercus rubra L. provides insights into the genetics of adaptive traits for red oak species.</title>
        <authorList>
            <person name="Kapoor B."/>
            <person name="Jenkins J."/>
            <person name="Schmutz J."/>
            <person name="Zhebentyayeva T."/>
            <person name="Kuelheim C."/>
            <person name="Coggeshall M."/>
            <person name="Heim C."/>
            <person name="Lasky J.R."/>
            <person name="Leites L."/>
            <person name="Islam-Faridi N."/>
            <person name="Romero-Severson J."/>
            <person name="DeLeo V.L."/>
            <person name="Lucas S.M."/>
            <person name="Lazic D."/>
            <person name="Gailing O."/>
            <person name="Carlson J."/>
            <person name="Staton M."/>
        </authorList>
    </citation>
    <scope>NUCLEOTIDE SEQUENCE [LARGE SCALE GENOMIC DNA]</scope>
    <source>
        <strain evidence="6">Pseudo-F2</strain>
    </source>
</reference>
<dbReference type="PROSITE" id="PS51658">
    <property type="entry name" value="BFN"/>
    <property type="match status" value="1"/>
</dbReference>
<comment type="function">
    <text evidence="3">Bifunctional nuclease with both RNase and DNase activities. Involved in basal defense response. Participates in abscisic acid-derived callose deposition following infection by a necrotrophic pathogen.</text>
</comment>
<keyword evidence="2" id="KW-0378">Hydrolase</keyword>
<dbReference type="InterPro" id="IPR036104">
    <property type="entry name" value="BFN_sf"/>
</dbReference>
<dbReference type="Proteomes" id="UP001324115">
    <property type="component" value="Unassembled WGS sequence"/>
</dbReference>
<feature type="region of interest" description="Disordered" evidence="4">
    <location>
        <begin position="18"/>
        <end position="37"/>
    </location>
</feature>
<dbReference type="EMBL" id="JAXUIC010000006">
    <property type="protein sequence ID" value="KAK4583809.1"/>
    <property type="molecule type" value="Genomic_DNA"/>
</dbReference>
<gene>
    <name evidence="6" type="ORF">RGQ29_021796</name>
</gene>
<sequence length="347" mass="39364">MLGARVCVRTVTGFGSTTTFSDQTRSSSSSSYSSWAPKPNALRLSSPFRFGNKRCRNNNNNNNNNNNSSQIQSQSMLIVSCKSSRGRFGGRSGNAHDRNDHDFLEASLLLSETVLHYRMRRQGYREERKWPSPGQPTPFSVQLKKPRVNVDLIGESFLRRFQNPTIFLKISCDGDFLLPIIVGEFAVEKLIDPQWEDKTGDSPDQFNFIRDLVEKLGYQVTMVRITERVVNTYFARLYFSKPGKNDILSVDARPSDAINVANRCKAPIFVSRQIVLEDAIKIGYGMGRTRDSKATYDVSLDSAADGPDILSEELYLVKNMNLAIREERYKDAAMWRDKLVKLRESST</sequence>
<evidence type="ECO:0000313" key="6">
    <source>
        <dbReference type="EMBL" id="KAK4583810.1"/>
    </source>
</evidence>
<dbReference type="InterPro" id="IPR003729">
    <property type="entry name" value="Bi_nuclease_dom"/>
</dbReference>
<dbReference type="GO" id="GO:0016567">
    <property type="term" value="P:protein ubiquitination"/>
    <property type="evidence" value="ECO:0007669"/>
    <property type="project" value="TreeGrafter"/>
</dbReference>
<dbReference type="Pfam" id="PF02577">
    <property type="entry name" value="BFN_dom"/>
    <property type="match status" value="1"/>
</dbReference>
<feature type="domain" description="BFN" evidence="5">
    <location>
        <begin position="145"/>
        <end position="282"/>
    </location>
</feature>
<feature type="region of interest" description="Disordered" evidence="4">
    <location>
        <begin position="46"/>
        <end position="72"/>
    </location>
</feature>